<feature type="non-terminal residue" evidence="3">
    <location>
        <position position="1"/>
    </location>
</feature>
<organism evidence="3 4">
    <name type="scientific">Prorocentrum cordatum</name>
    <dbReference type="NCBI Taxonomy" id="2364126"/>
    <lineage>
        <taxon>Eukaryota</taxon>
        <taxon>Sar</taxon>
        <taxon>Alveolata</taxon>
        <taxon>Dinophyceae</taxon>
        <taxon>Prorocentrales</taxon>
        <taxon>Prorocentraceae</taxon>
        <taxon>Prorocentrum</taxon>
    </lineage>
</organism>
<gene>
    <name evidence="3" type="ORF">PCOR1329_LOCUS38097</name>
</gene>
<feature type="domain" description="HTH OST-type" evidence="2">
    <location>
        <begin position="250"/>
        <end position="326"/>
    </location>
</feature>
<feature type="compositionally biased region" description="Basic and acidic residues" evidence="1">
    <location>
        <begin position="28"/>
        <end position="39"/>
    </location>
</feature>
<protein>
    <recommendedName>
        <fullName evidence="2">HTH OST-type domain-containing protein</fullName>
    </recommendedName>
</protein>
<proteinExistence type="predicted"/>
<dbReference type="Pfam" id="PF12872">
    <property type="entry name" value="OST-HTH"/>
    <property type="match status" value="1"/>
</dbReference>
<comment type="caution">
    <text evidence="3">The sequence shown here is derived from an EMBL/GenBank/DDBJ whole genome shotgun (WGS) entry which is preliminary data.</text>
</comment>
<evidence type="ECO:0000313" key="4">
    <source>
        <dbReference type="Proteomes" id="UP001189429"/>
    </source>
</evidence>
<evidence type="ECO:0000259" key="2">
    <source>
        <dbReference type="PROSITE" id="PS51644"/>
    </source>
</evidence>
<dbReference type="PROSITE" id="PS51644">
    <property type="entry name" value="HTH_OST"/>
    <property type="match status" value="1"/>
</dbReference>
<keyword evidence="4" id="KW-1185">Reference proteome</keyword>
<accession>A0ABN9TDQ6</accession>
<sequence>PTQMARCVPAGSLASVRPGGTSRGWAADAEHAGGHREGPGSRLSDCLLRFPVCGPEASRGGRGEEPTQPEGSAGETDEERPPRGCERPRGTSVVYHGRASHPRLGTGIPLQLELVSDGRRVGGTWCMLRRSVDVVAERTDAWPLVVRSFGGGTSAELWGKEVAPGGVAGEFFFGAEGGGSFELQECLQVSVSAESVDWGSSSPCGSSSAESSVVPTMQEPVGYYGMKRLVQPSGTKASADKIDSKLIFTSEAHLAEALVEVLKKHPNGIDLAQLKRVIHSSSGVWVSEALLGYKKLRDLVRSPTMSKACWFQSVGSCYRVFGYPSAGQVAACG</sequence>
<dbReference type="Proteomes" id="UP001189429">
    <property type="component" value="Unassembled WGS sequence"/>
</dbReference>
<feature type="compositionally biased region" description="Basic and acidic residues" evidence="1">
    <location>
        <begin position="79"/>
        <end position="89"/>
    </location>
</feature>
<dbReference type="InterPro" id="IPR025605">
    <property type="entry name" value="OST-HTH/LOTUS_dom"/>
</dbReference>
<dbReference type="InterPro" id="IPR041966">
    <property type="entry name" value="LOTUS-like"/>
</dbReference>
<reference evidence="3" key="1">
    <citation type="submission" date="2023-10" db="EMBL/GenBank/DDBJ databases">
        <authorList>
            <person name="Chen Y."/>
            <person name="Shah S."/>
            <person name="Dougan E. K."/>
            <person name="Thang M."/>
            <person name="Chan C."/>
        </authorList>
    </citation>
    <scope>NUCLEOTIDE SEQUENCE [LARGE SCALE GENOMIC DNA]</scope>
</reference>
<name>A0ABN9TDQ6_9DINO</name>
<dbReference type="EMBL" id="CAUYUJ010014615">
    <property type="protein sequence ID" value="CAK0843895.1"/>
    <property type="molecule type" value="Genomic_DNA"/>
</dbReference>
<feature type="region of interest" description="Disordered" evidence="1">
    <location>
        <begin position="1"/>
        <end position="43"/>
    </location>
</feature>
<evidence type="ECO:0000313" key="3">
    <source>
        <dbReference type="EMBL" id="CAK0843895.1"/>
    </source>
</evidence>
<dbReference type="Gene3D" id="3.30.420.610">
    <property type="entry name" value="LOTUS domain-like"/>
    <property type="match status" value="1"/>
</dbReference>
<evidence type="ECO:0000256" key="1">
    <source>
        <dbReference type="SAM" id="MobiDB-lite"/>
    </source>
</evidence>
<feature type="region of interest" description="Disordered" evidence="1">
    <location>
        <begin position="55"/>
        <end position="91"/>
    </location>
</feature>